<evidence type="ECO:0000256" key="5">
    <source>
        <dbReference type="ARBA" id="ARBA00022971"/>
    </source>
</evidence>
<dbReference type="InterPro" id="IPR014139">
    <property type="entry name" value="Peptidase_S26C_TraF"/>
</dbReference>
<gene>
    <name evidence="7" type="primary">traF_2</name>
    <name evidence="7" type="ORF">Lgee_0506</name>
</gene>
<keyword evidence="3" id="KW-0732">Signal</keyword>
<dbReference type="Gene3D" id="2.10.109.10">
    <property type="entry name" value="Umud Fragment, subunit A"/>
    <property type="match status" value="1"/>
</dbReference>
<dbReference type="STRING" id="45065.Lgee_0506"/>
<proteinExistence type="inferred from homology"/>
<dbReference type="GO" id="GO:0006465">
    <property type="term" value="P:signal peptide processing"/>
    <property type="evidence" value="ECO:0007669"/>
    <property type="project" value="InterPro"/>
</dbReference>
<dbReference type="PATRIC" id="fig|45065.4.peg.542"/>
<accession>A0A0W0U7Q1</accession>
<evidence type="ECO:0000259" key="6">
    <source>
        <dbReference type="Pfam" id="PF10502"/>
    </source>
</evidence>
<dbReference type="SUPFAM" id="SSF51306">
    <property type="entry name" value="LexA/Signal peptidase"/>
    <property type="match status" value="1"/>
</dbReference>
<name>A0A0W0U7Q1_9GAMM</name>
<evidence type="ECO:0000256" key="1">
    <source>
        <dbReference type="ARBA" id="ARBA00004418"/>
    </source>
</evidence>
<keyword evidence="4" id="KW-0574">Periplasm</keyword>
<keyword evidence="5" id="KW-0184">Conjugation</keyword>
<keyword evidence="8" id="KW-1185">Reference proteome</keyword>
<dbReference type="RefSeq" id="WP_028386517.1">
    <property type="nucleotide sequence ID" value="NZ_CAAAHN010000018.1"/>
</dbReference>
<comment type="similarity">
    <text evidence="2">Belongs to the peptidase S26C family.</text>
</comment>
<reference evidence="7 8" key="1">
    <citation type="submission" date="2015-11" db="EMBL/GenBank/DDBJ databases">
        <title>Genomic analysis of 38 Legionella species identifies large and diverse effector repertoires.</title>
        <authorList>
            <person name="Burstein D."/>
            <person name="Amaro F."/>
            <person name="Zusman T."/>
            <person name="Lifshitz Z."/>
            <person name="Cohen O."/>
            <person name="Gilbert J.A."/>
            <person name="Pupko T."/>
            <person name="Shuman H.A."/>
            <person name="Segal G."/>
        </authorList>
    </citation>
    <scope>NUCLEOTIDE SEQUENCE [LARGE SCALE GENOMIC DNA]</scope>
    <source>
        <strain evidence="7 8">ATCC 49504</strain>
    </source>
</reference>
<dbReference type="GO" id="GO:0004252">
    <property type="term" value="F:serine-type endopeptidase activity"/>
    <property type="evidence" value="ECO:0007669"/>
    <property type="project" value="InterPro"/>
</dbReference>
<dbReference type="OrthoDB" id="5360818at2"/>
<dbReference type="GO" id="GO:0042597">
    <property type="term" value="C:periplasmic space"/>
    <property type="evidence" value="ECO:0007669"/>
    <property type="project" value="UniProtKB-SubCell"/>
</dbReference>
<dbReference type="EMBL" id="LNYC01000010">
    <property type="protein sequence ID" value="KTD03693.1"/>
    <property type="molecule type" value="Genomic_DNA"/>
</dbReference>
<dbReference type="Pfam" id="PF10502">
    <property type="entry name" value="Peptidase_S26"/>
    <property type="match status" value="1"/>
</dbReference>
<sequence length="175" mass="19224">MKALLLISVAVFGGLYAAGLRVNTSPSIPVGVYRLTDEAITRGRYVLLCPPDTPLFQEAKRRGYVPAGFCPGNLGYLMKQVAATAGDVVSHTPEGLNVNGVLLPASRELPFDGAQRPLPHWEPSHYPLKDDELLLMTDQSALSFDARYFGVLRQQQVRHVITPVLVWRKTNEAPS</sequence>
<dbReference type="NCBIfam" id="TIGR02771">
    <property type="entry name" value="TraF_Ti"/>
    <property type="match status" value="1"/>
</dbReference>
<dbReference type="InterPro" id="IPR036286">
    <property type="entry name" value="LexA/Signal_pep-like_sf"/>
</dbReference>
<organism evidence="7 8">
    <name type="scientific">Legionella geestiana</name>
    <dbReference type="NCBI Taxonomy" id="45065"/>
    <lineage>
        <taxon>Bacteria</taxon>
        <taxon>Pseudomonadati</taxon>
        <taxon>Pseudomonadota</taxon>
        <taxon>Gammaproteobacteria</taxon>
        <taxon>Legionellales</taxon>
        <taxon>Legionellaceae</taxon>
        <taxon>Legionella</taxon>
    </lineage>
</organism>
<dbReference type="NCBIfam" id="NF010459">
    <property type="entry name" value="PRK13884.1"/>
    <property type="match status" value="1"/>
</dbReference>
<evidence type="ECO:0000256" key="2">
    <source>
        <dbReference type="ARBA" id="ARBA00005849"/>
    </source>
</evidence>
<evidence type="ECO:0000313" key="8">
    <source>
        <dbReference type="Proteomes" id="UP000054785"/>
    </source>
</evidence>
<evidence type="ECO:0000313" key="7">
    <source>
        <dbReference type="EMBL" id="KTD03693.1"/>
    </source>
</evidence>
<feature type="domain" description="Peptidase S26" evidence="6">
    <location>
        <begin position="21"/>
        <end position="157"/>
    </location>
</feature>
<protein>
    <submittedName>
        <fullName evidence="7">Conjugal transfer peptidase TraF</fullName>
    </submittedName>
</protein>
<comment type="caution">
    <text evidence="7">The sequence shown here is derived from an EMBL/GenBank/DDBJ whole genome shotgun (WGS) entry which is preliminary data.</text>
</comment>
<dbReference type="InterPro" id="IPR019533">
    <property type="entry name" value="Peptidase_S26"/>
</dbReference>
<evidence type="ECO:0000256" key="3">
    <source>
        <dbReference type="ARBA" id="ARBA00022729"/>
    </source>
</evidence>
<dbReference type="AlphaFoldDB" id="A0A0W0U7Q1"/>
<comment type="subcellular location">
    <subcellularLocation>
        <location evidence="1">Periplasm</location>
    </subcellularLocation>
</comment>
<dbReference type="Proteomes" id="UP000054785">
    <property type="component" value="Unassembled WGS sequence"/>
</dbReference>
<evidence type="ECO:0000256" key="4">
    <source>
        <dbReference type="ARBA" id="ARBA00022764"/>
    </source>
</evidence>